<proteinExistence type="predicted"/>
<dbReference type="InterPro" id="IPR027417">
    <property type="entry name" value="P-loop_NTPase"/>
</dbReference>
<evidence type="ECO:0000313" key="3">
    <source>
        <dbReference type="Proteomes" id="UP000198707"/>
    </source>
</evidence>
<dbReference type="Gene3D" id="3.40.50.300">
    <property type="entry name" value="P-loop containing nucleotide triphosphate hydrolases"/>
    <property type="match status" value="1"/>
</dbReference>
<dbReference type="RefSeq" id="WP_232521458.1">
    <property type="nucleotide sequence ID" value="NZ_FNYV01000008.1"/>
</dbReference>
<dbReference type="AlphaFoldDB" id="A0A1H7C159"/>
<gene>
    <name evidence="2" type="ORF">SAMN05443287_108188</name>
</gene>
<dbReference type="GO" id="GO:0016301">
    <property type="term" value="F:kinase activity"/>
    <property type="evidence" value="ECO:0007669"/>
    <property type="project" value="UniProtKB-KW"/>
</dbReference>
<evidence type="ECO:0000256" key="1">
    <source>
        <dbReference type="SAM" id="MobiDB-lite"/>
    </source>
</evidence>
<dbReference type="EMBL" id="FNYV01000008">
    <property type="protein sequence ID" value="SEJ83559.1"/>
    <property type="molecule type" value="Genomic_DNA"/>
</dbReference>
<evidence type="ECO:0000313" key="2">
    <source>
        <dbReference type="EMBL" id="SEJ83559.1"/>
    </source>
</evidence>
<name>A0A1H7C159_9ACTN</name>
<keyword evidence="2" id="KW-0808">Transferase</keyword>
<dbReference type="Pfam" id="PF13671">
    <property type="entry name" value="AAA_33"/>
    <property type="match status" value="1"/>
</dbReference>
<keyword evidence="3" id="KW-1185">Reference proteome</keyword>
<reference evidence="3" key="1">
    <citation type="submission" date="2016-10" db="EMBL/GenBank/DDBJ databases">
        <authorList>
            <person name="Varghese N."/>
            <person name="Submissions S."/>
        </authorList>
    </citation>
    <scope>NUCLEOTIDE SEQUENCE [LARGE SCALE GENOMIC DNA]</scope>
    <source>
        <strain evidence="3">CGMCC 4.7038</strain>
    </source>
</reference>
<sequence length="188" mass="21230">MMRFGRNLVMMKQPKLFLTVGLPCTGKTTAARRIEIEQRALRLTKDEWVKALYGHENPPSAGDVIEGRLIEIGLRALELGINVVIDYGLWGRDERSALRQAAADLGATVEMRYFELTPAEQRRRLDQRQAEAPHTTWPMSDEELAQWAANIDIPTPGELDGSEPIDGPPDGFATWNEWRGHRWPPSVS</sequence>
<organism evidence="2 3">
    <name type="scientific">Micromonospora phaseoli</name>
    <dbReference type="NCBI Taxonomy" id="1144548"/>
    <lineage>
        <taxon>Bacteria</taxon>
        <taxon>Bacillati</taxon>
        <taxon>Actinomycetota</taxon>
        <taxon>Actinomycetes</taxon>
        <taxon>Micromonosporales</taxon>
        <taxon>Micromonosporaceae</taxon>
        <taxon>Micromonospora</taxon>
    </lineage>
</organism>
<dbReference type="Proteomes" id="UP000198707">
    <property type="component" value="Unassembled WGS sequence"/>
</dbReference>
<dbReference type="STRING" id="1144548.SAMN05443287_108188"/>
<accession>A0A1H7C159</accession>
<dbReference type="SUPFAM" id="SSF52540">
    <property type="entry name" value="P-loop containing nucleoside triphosphate hydrolases"/>
    <property type="match status" value="1"/>
</dbReference>
<keyword evidence="2" id="KW-0418">Kinase</keyword>
<feature type="region of interest" description="Disordered" evidence="1">
    <location>
        <begin position="153"/>
        <end position="188"/>
    </location>
</feature>
<protein>
    <submittedName>
        <fullName evidence="2">Predicted kinase</fullName>
    </submittedName>
</protein>